<evidence type="ECO:0000313" key="1">
    <source>
        <dbReference type="EMBL" id="KAH8014702.1"/>
    </source>
</evidence>
<accession>A0ACB8G558</accession>
<keyword evidence="2" id="KW-1185">Reference proteome</keyword>
<reference evidence="1" key="1">
    <citation type="submission" date="2021-08" db="EMBL/GenBank/DDBJ databases">
        <title>The first chromosome-level gecko genome reveals the dynamic sex chromosomes of Neotropical dwarf geckos (Sphaerodactylidae: Sphaerodactylus).</title>
        <authorList>
            <person name="Pinto B.J."/>
            <person name="Keating S.E."/>
            <person name="Gamble T."/>
        </authorList>
    </citation>
    <scope>NUCLEOTIDE SEQUENCE</scope>
    <source>
        <strain evidence="1">TG3544</strain>
    </source>
</reference>
<protein>
    <submittedName>
        <fullName evidence="1">Uncharacterized protein</fullName>
    </submittedName>
</protein>
<sequence length="307" mass="33956">MLNLKTFEPDYGVEATEEHLLPLKNSAKGLTVNACAHAVFFCQLLEATKQKQKINERIPLYAQELKETKHLSLRIGIIGGGHVGKQLARVLLELGGFPGNNIQISTRQPETLSEFQVLGVDCFYNNRKLVGWADVVFLCCLPSHLPHICSEVHKELRKSSVIYSLVTAISLSRLKQLLSSSAILRPQYIFTDGSPLTLWEMSRTVVEALKDPDVVQATCPLGPMGAIAVKPKWLEAVFYAALNSYTCQDLPYTEALKLLNKVCFPEDATTPSEEQKSPPPPPPPPPPLFVCENFINEAFASSLTPDE</sequence>
<dbReference type="EMBL" id="CM037615">
    <property type="protein sequence ID" value="KAH8014702.1"/>
    <property type="molecule type" value="Genomic_DNA"/>
</dbReference>
<gene>
    <name evidence="1" type="ORF">K3G42_031004</name>
</gene>
<comment type="caution">
    <text evidence="1">The sequence shown here is derived from an EMBL/GenBank/DDBJ whole genome shotgun (WGS) entry which is preliminary data.</text>
</comment>
<organism evidence="1 2">
    <name type="scientific">Sphaerodactylus townsendi</name>
    <dbReference type="NCBI Taxonomy" id="933632"/>
    <lineage>
        <taxon>Eukaryota</taxon>
        <taxon>Metazoa</taxon>
        <taxon>Chordata</taxon>
        <taxon>Craniata</taxon>
        <taxon>Vertebrata</taxon>
        <taxon>Euteleostomi</taxon>
        <taxon>Lepidosauria</taxon>
        <taxon>Squamata</taxon>
        <taxon>Bifurcata</taxon>
        <taxon>Gekkota</taxon>
        <taxon>Sphaerodactylidae</taxon>
        <taxon>Sphaerodactylus</taxon>
    </lineage>
</organism>
<proteinExistence type="predicted"/>
<evidence type="ECO:0000313" key="2">
    <source>
        <dbReference type="Proteomes" id="UP000827872"/>
    </source>
</evidence>
<dbReference type="Proteomes" id="UP000827872">
    <property type="component" value="Linkage Group LG02"/>
</dbReference>
<name>A0ACB8G558_9SAUR</name>